<gene>
    <name evidence="1" type="ORF">CKO43_19645</name>
</gene>
<dbReference type="Proteomes" id="UP001041814">
    <property type="component" value="Unassembled WGS sequence"/>
</dbReference>
<dbReference type="InterPro" id="IPR021733">
    <property type="entry name" value="DUF3304"/>
</dbReference>
<sequence>MASGEVMDSVRRLRASTGGFCGVDRMNWRVHGPRAARWLLLAAGAAMLVACGEDEKTAVSYEAYNHTDRSIINIIINGEGGILNAPAHDGGGEMCCVVIPNEWRPGLKATIKWRESGDFKRDERGQIVRVDGVPVVIERPYKEATVEIPKYGKPLGRFRIHFLHAGEVRAVVSLYGPTHRDYPIPLTNEPATPARAPQ</sequence>
<accession>A0ABS1E0K7</accession>
<evidence type="ECO:0008006" key="3">
    <source>
        <dbReference type="Google" id="ProtNLM"/>
    </source>
</evidence>
<proteinExistence type="predicted"/>
<organism evidence="1 2">
    <name type="scientific">Rubrivivax gelatinosus</name>
    <name type="common">Rhodocyclus gelatinosus</name>
    <name type="synonym">Rhodopseudomonas gelatinosa</name>
    <dbReference type="NCBI Taxonomy" id="28068"/>
    <lineage>
        <taxon>Bacteria</taxon>
        <taxon>Pseudomonadati</taxon>
        <taxon>Pseudomonadota</taxon>
        <taxon>Betaproteobacteria</taxon>
        <taxon>Burkholderiales</taxon>
        <taxon>Sphaerotilaceae</taxon>
        <taxon>Rubrivivax</taxon>
    </lineage>
</organism>
<keyword evidence="2" id="KW-1185">Reference proteome</keyword>
<reference evidence="1" key="1">
    <citation type="submission" date="2017-08" db="EMBL/GenBank/DDBJ databases">
        <authorList>
            <person name="Imhoff J.F."/>
            <person name="Rahn T."/>
            <person name="Kuenzel S."/>
            <person name="Neulinger S.C."/>
        </authorList>
    </citation>
    <scope>NUCLEOTIDE SEQUENCE</scope>
    <source>
        <strain evidence="1">IM 151</strain>
    </source>
</reference>
<protein>
    <recommendedName>
        <fullName evidence="3">DUF3304 domain-containing protein</fullName>
    </recommendedName>
</protein>
<evidence type="ECO:0000313" key="1">
    <source>
        <dbReference type="EMBL" id="MBK1714980.1"/>
    </source>
</evidence>
<comment type="caution">
    <text evidence="1">The sequence shown here is derived from an EMBL/GenBank/DDBJ whole genome shotgun (WGS) entry which is preliminary data.</text>
</comment>
<reference evidence="1" key="2">
    <citation type="journal article" date="2020" name="Microorganisms">
        <title>Osmotic Adaptation and Compatible Solute Biosynthesis of Phototrophic Bacteria as Revealed from Genome Analyses.</title>
        <authorList>
            <person name="Imhoff J.F."/>
            <person name="Rahn T."/>
            <person name="Kunzel S."/>
            <person name="Keller A."/>
            <person name="Neulinger S.C."/>
        </authorList>
    </citation>
    <scope>NUCLEOTIDE SEQUENCE</scope>
    <source>
        <strain evidence="1">IM 151</strain>
    </source>
</reference>
<name>A0ABS1E0K7_RUBGE</name>
<dbReference type="EMBL" id="NRRU01000090">
    <property type="protein sequence ID" value="MBK1714980.1"/>
    <property type="molecule type" value="Genomic_DNA"/>
</dbReference>
<dbReference type="Pfam" id="PF11745">
    <property type="entry name" value="DUF3304"/>
    <property type="match status" value="1"/>
</dbReference>
<evidence type="ECO:0000313" key="2">
    <source>
        <dbReference type="Proteomes" id="UP001041814"/>
    </source>
</evidence>